<gene>
    <name evidence="2" type="ORF">NP493_1099g00022</name>
</gene>
<name>A0AAD9KGD8_RIDPI</name>
<accession>A0AAD9KGD8</accession>
<dbReference type="InterPro" id="IPR021109">
    <property type="entry name" value="Peptidase_aspartic_dom_sf"/>
</dbReference>
<dbReference type="Gene3D" id="2.40.70.10">
    <property type="entry name" value="Acid Proteases"/>
    <property type="match status" value="1"/>
</dbReference>
<keyword evidence="3" id="KW-1185">Reference proteome</keyword>
<dbReference type="AlphaFoldDB" id="A0AAD9KGD8"/>
<dbReference type="EMBL" id="JAODUO010001099">
    <property type="protein sequence ID" value="KAK2171138.1"/>
    <property type="molecule type" value="Genomic_DNA"/>
</dbReference>
<protein>
    <submittedName>
        <fullName evidence="2">Uncharacterized protein</fullName>
    </submittedName>
</protein>
<reference evidence="2" key="1">
    <citation type="journal article" date="2023" name="Mol. Biol. Evol.">
        <title>Third-Generation Sequencing Reveals the Adaptive Role of the Epigenome in Three Deep-Sea Polychaetes.</title>
        <authorList>
            <person name="Perez M."/>
            <person name="Aroh O."/>
            <person name="Sun Y."/>
            <person name="Lan Y."/>
            <person name="Juniper S.K."/>
            <person name="Young C.R."/>
            <person name="Angers B."/>
            <person name="Qian P.Y."/>
        </authorList>
    </citation>
    <scope>NUCLEOTIDE SEQUENCE</scope>
    <source>
        <strain evidence="2">R07B-5</strain>
    </source>
</reference>
<evidence type="ECO:0000313" key="3">
    <source>
        <dbReference type="Proteomes" id="UP001209878"/>
    </source>
</evidence>
<proteinExistence type="predicted"/>
<feature type="transmembrane region" description="Helical" evidence="1">
    <location>
        <begin position="175"/>
        <end position="195"/>
    </location>
</feature>
<keyword evidence="1" id="KW-1133">Transmembrane helix</keyword>
<keyword evidence="1" id="KW-0812">Transmembrane</keyword>
<sequence length="205" mass="22188">MAVALDTGATTNMISAFTARVCKLPITPASQIARQADGVTPLDFIGETHCNVTRGSLSFQLDGLMVKQLDVDVLAGNPFLARNDVAVRPTKKQIIIGGADIIYYGTDECKAGAASVRRTRPSSCESRETVTLPGDYLETPCDVNTDTLWALEPRLDSRTNIQSKPERAWRPPQEILLVSGALRVAMIPMLLFWLAGASTSALLVR</sequence>
<comment type="caution">
    <text evidence="2">The sequence shown here is derived from an EMBL/GenBank/DDBJ whole genome shotgun (WGS) entry which is preliminary data.</text>
</comment>
<keyword evidence="1" id="KW-0472">Membrane</keyword>
<evidence type="ECO:0000313" key="2">
    <source>
        <dbReference type="EMBL" id="KAK2171138.1"/>
    </source>
</evidence>
<dbReference type="Proteomes" id="UP001209878">
    <property type="component" value="Unassembled WGS sequence"/>
</dbReference>
<organism evidence="2 3">
    <name type="scientific">Ridgeia piscesae</name>
    <name type="common">Tubeworm</name>
    <dbReference type="NCBI Taxonomy" id="27915"/>
    <lineage>
        <taxon>Eukaryota</taxon>
        <taxon>Metazoa</taxon>
        <taxon>Spiralia</taxon>
        <taxon>Lophotrochozoa</taxon>
        <taxon>Annelida</taxon>
        <taxon>Polychaeta</taxon>
        <taxon>Sedentaria</taxon>
        <taxon>Canalipalpata</taxon>
        <taxon>Sabellida</taxon>
        <taxon>Siboglinidae</taxon>
        <taxon>Ridgeia</taxon>
    </lineage>
</organism>
<evidence type="ECO:0000256" key="1">
    <source>
        <dbReference type="SAM" id="Phobius"/>
    </source>
</evidence>